<evidence type="ECO:0000256" key="1">
    <source>
        <dbReference type="SAM" id="SignalP"/>
    </source>
</evidence>
<proteinExistence type="predicted"/>
<organism evidence="2 3">
    <name type="scientific">Parazoarcus communis</name>
    <dbReference type="NCBI Taxonomy" id="41977"/>
    <lineage>
        <taxon>Bacteria</taxon>
        <taxon>Pseudomonadati</taxon>
        <taxon>Pseudomonadota</taxon>
        <taxon>Betaproteobacteria</taxon>
        <taxon>Rhodocyclales</taxon>
        <taxon>Zoogloeaceae</taxon>
        <taxon>Parazoarcus</taxon>
    </lineage>
</organism>
<dbReference type="AlphaFoldDB" id="A0A2U8GVB0"/>
<keyword evidence="3" id="KW-1185">Reference proteome</keyword>
<protein>
    <recommendedName>
        <fullName evidence="4">SH3b domain-containing protein</fullName>
    </recommendedName>
</protein>
<feature type="chain" id="PRO_5015874661" description="SH3b domain-containing protein" evidence="1">
    <location>
        <begin position="24"/>
        <end position="148"/>
    </location>
</feature>
<gene>
    <name evidence="2" type="ORF">CEW83_20725</name>
</gene>
<evidence type="ECO:0008006" key="4">
    <source>
        <dbReference type="Google" id="ProtNLM"/>
    </source>
</evidence>
<dbReference type="EMBL" id="CP022187">
    <property type="protein sequence ID" value="AWI77360.1"/>
    <property type="molecule type" value="Genomic_DNA"/>
</dbReference>
<dbReference type="KEGG" id="acom:CEW83_20725"/>
<evidence type="ECO:0000313" key="2">
    <source>
        <dbReference type="EMBL" id="AWI77360.1"/>
    </source>
</evidence>
<reference evidence="2 3" key="1">
    <citation type="submission" date="2017-06" db="EMBL/GenBank/DDBJ databases">
        <title>Azoarcus.</title>
        <authorList>
            <person name="Woo J.-H."/>
            <person name="Kim H.-S."/>
        </authorList>
    </citation>
    <scope>NUCLEOTIDE SEQUENCE [LARGE SCALE GENOMIC DNA]</scope>
    <source>
        <strain evidence="2 3">TSPY31</strain>
    </source>
</reference>
<dbReference type="Gene3D" id="2.30.30.40">
    <property type="entry name" value="SH3 Domains"/>
    <property type="match status" value="1"/>
</dbReference>
<dbReference type="Pfam" id="PF06347">
    <property type="entry name" value="SH3_4"/>
    <property type="match status" value="2"/>
</dbReference>
<sequence length="148" mass="15915">MRSRPLKLALALALTLASSASLAIEFRSVAAPSILYDTPSDKGRKLAIILAGTPVEMVVSLDKWVKVRDPAGGLSWIDRRALADKRTVIVNVAQTSVRQQANDTAPAAFITVRDAVLELTEAPVAGWIKVRHADGASGYLRVNEVWGL</sequence>
<accession>A0A2U8GVB0</accession>
<dbReference type="InterPro" id="IPR010466">
    <property type="entry name" value="DUF1058"/>
</dbReference>
<feature type="signal peptide" evidence="1">
    <location>
        <begin position="1"/>
        <end position="23"/>
    </location>
</feature>
<name>A0A2U8GVB0_9RHOO</name>
<evidence type="ECO:0000313" key="3">
    <source>
        <dbReference type="Proteomes" id="UP000244930"/>
    </source>
</evidence>
<dbReference type="Proteomes" id="UP000244930">
    <property type="component" value="Chromosome"/>
</dbReference>
<dbReference type="RefSeq" id="WP_108951058.1">
    <property type="nucleotide sequence ID" value="NZ_CP022187.1"/>
</dbReference>
<keyword evidence="1" id="KW-0732">Signal</keyword>